<dbReference type="EMBL" id="CP063845">
    <property type="protein sequence ID" value="UFP95854.1"/>
    <property type="molecule type" value="Genomic_DNA"/>
</dbReference>
<feature type="signal peptide" evidence="2">
    <location>
        <begin position="1"/>
        <end position="26"/>
    </location>
</feature>
<feature type="compositionally biased region" description="Polar residues" evidence="1">
    <location>
        <begin position="30"/>
        <end position="46"/>
    </location>
</feature>
<evidence type="ECO:0000313" key="3">
    <source>
        <dbReference type="EMBL" id="UFP95854.1"/>
    </source>
</evidence>
<evidence type="ECO:0000256" key="2">
    <source>
        <dbReference type="SAM" id="SignalP"/>
    </source>
</evidence>
<sequence>MKSSASPLQKSLSVLLALTLTLTTVACGSNQSETAGNRQGGTTATAPQKPLADGQYPLQQANYNDASGEYSLLLLNTPPGSSSSLRTAELQMAQLSEEEIKAGKKSYLKVEGGKPVLYLTPDYKIGYVHNVTETKTNPQTGEQQTVVVRQESSFWTPFAASLAGAAIGNMLFAPRYYMPPAYAAGGMAGYGGYGNTYGQAVSNYQTRNGGALPAATRNSRSLGTGSGFGSSASRSQRTSPNSSRSSGSGFGGSTLRSTDPSSGGSTVDRSRSSSGFGSGRMRSGGRRR</sequence>
<organism evidence="3 4">
    <name type="scientific">Gloeobacter morelensis MG652769</name>
    <dbReference type="NCBI Taxonomy" id="2781736"/>
    <lineage>
        <taxon>Bacteria</taxon>
        <taxon>Bacillati</taxon>
        <taxon>Cyanobacteriota</taxon>
        <taxon>Cyanophyceae</taxon>
        <taxon>Gloeobacterales</taxon>
        <taxon>Gloeobacteraceae</taxon>
        <taxon>Gloeobacter</taxon>
        <taxon>Gloeobacter morelensis</taxon>
    </lineage>
</organism>
<evidence type="ECO:0000256" key="1">
    <source>
        <dbReference type="SAM" id="MobiDB-lite"/>
    </source>
</evidence>
<feature type="compositionally biased region" description="Low complexity" evidence="1">
    <location>
        <begin position="229"/>
        <end position="258"/>
    </location>
</feature>
<dbReference type="RefSeq" id="WP_230843081.1">
    <property type="nucleotide sequence ID" value="NZ_CP063845.1"/>
</dbReference>
<feature type="compositionally biased region" description="Low complexity" evidence="1">
    <location>
        <begin position="272"/>
        <end position="281"/>
    </location>
</feature>
<dbReference type="PROSITE" id="PS51257">
    <property type="entry name" value="PROKAR_LIPOPROTEIN"/>
    <property type="match status" value="1"/>
</dbReference>
<feature type="region of interest" description="Disordered" evidence="1">
    <location>
        <begin position="30"/>
        <end position="54"/>
    </location>
</feature>
<dbReference type="Proteomes" id="UP001054846">
    <property type="component" value="Chromosome"/>
</dbReference>
<evidence type="ECO:0008006" key="5">
    <source>
        <dbReference type="Google" id="ProtNLM"/>
    </source>
</evidence>
<proteinExistence type="predicted"/>
<name>A0ABY3PQG2_9CYAN</name>
<feature type="region of interest" description="Disordered" evidence="1">
    <location>
        <begin position="211"/>
        <end position="288"/>
    </location>
</feature>
<feature type="chain" id="PRO_5045425011" description="Lipoprotein" evidence="2">
    <location>
        <begin position="27"/>
        <end position="288"/>
    </location>
</feature>
<evidence type="ECO:0000313" key="4">
    <source>
        <dbReference type="Proteomes" id="UP001054846"/>
    </source>
</evidence>
<gene>
    <name evidence="3" type="ORF">ISF26_06405</name>
</gene>
<reference evidence="3 4" key="1">
    <citation type="journal article" date="2021" name="Genome Biol. Evol.">
        <title>Complete Genome Sequencing of a Novel Gloeobacter Species from a Waterfall Cave in Mexico.</title>
        <authorList>
            <person name="Saw J.H."/>
            <person name="Cardona T."/>
            <person name="Montejano G."/>
        </authorList>
    </citation>
    <scope>NUCLEOTIDE SEQUENCE [LARGE SCALE GENOMIC DNA]</scope>
    <source>
        <strain evidence="3">MG652769</strain>
    </source>
</reference>
<accession>A0ABY3PQG2</accession>
<keyword evidence="2" id="KW-0732">Signal</keyword>
<protein>
    <recommendedName>
        <fullName evidence="5">Lipoprotein</fullName>
    </recommendedName>
</protein>
<keyword evidence="4" id="KW-1185">Reference proteome</keyword>